<name>A0A3E4YL86_9FIRM</name>
<sequence>MLQKKNIIILILSLLLFISILLCICFISKDNFHITVYGNEYNYNTVQNLDKDLKKNKPVFDNENLNNYVTYKADINSILNASLITRIKYSITKEDLKPNYTISFNKNKLRETLNELNMSADYPQDAFITKDNDTWKINKEVKGSFILVDNLLKSLSSSTTKIDLNKFYKKPNITEKDLKPIFKKISKYQDWSCKYSNGNEIRANGNYVDYNSSTNEITVSDKWIKKEVKKALSDYNTVGKERDFITHDGQNITVSGGTWGNSPNIEKEITFLKEKFNKGESITDREPEYNYQYDEFPNTYIEISIEQQHLWVYQDSQLILETDIVTGDATKHRDTPTGCYFISEHINGKYLTGENYKTWVNKWMRLTNQGVGLHDAKWQPLFGGNRYKGHGSHGCINLPPKFASDLFDTVSVGWLVVIY</sequence>
<dbReference type="GO" id="GO:0071555">
    <property type="term" value="P:cell wall organization"/>
    <property type="evidence" value="ECO:0007669"/>
    <property type="project" value="UniProtKB-UniRule"/>
</dbReference>
<evidence type="ECO:0000256" key="2">
    <source>
        <dbReference type="ARBA" id="ARBA00022679"/>
    </source>
</evidence>
<dbReference type="GO" id="GO:0008360">
    <property type="term" value="P:regulation of cell shape"/>
    <property type="evidence" value="ECO:0007669"/>
    <property type="project" value="UniProtKB-UniRule"/>
</dbReference>
<dbReference type="Pfam" id="PF12229">
    <property type="entry name" value="PG_binding_4"/>
    <property type="match status" value="1"/>
</dbReference>
<keyword evidence="4 6" id="KW-0573">Peptidoglycan synthesis</keyword>
<dbReference type="InterPro" id="IPR038063">
    <property type="entry name" value="Transpep_catalytic_dom"/>
</dbReference>
<dbReference type="RefSeq" id="WP_117718285.1">
    <property type="nucleotide sequence ID" value="NZ_QSTP01000001.1"/>
</dbReference>
<dbReference type="PANTHER" id="PTHR30582:SF33">
    <property type="entry name" value="EXPORTED PROTEIN"/>
    <property type="match status" value="1"/>
</dbReference>
<dbReference type="Pfam" id="PF03734">
    <property type="entry name" value="YkuD"/>
    <property type="match status" value="1"/>
</dbReference>
<dbReference type="InterPro" id="IPR022029">
    <property type="entry name" value="YoaR-like_PG-bd"/>
</dbReference>
<dbReference type="GO" id="GO:0016740">
    <property type="term" value="F:transferase activity"/>
    <property type="evidence" value="ECO:0007669"/>
    <property type="project" value="UniProtKB-KW"/>
</dbReference>
<dbReference type="GO" id="GO:0018104">
    <property type="term" value="P:peptidoglycan-protein cross-linking"/>
    <property type="evidence" value="ECO:0007669"/>
    <property type="project" value="TreeGrafter"/>
</dbReference>
<dbReference type="PANTHER" id="PTHR30582">
    <property type="entry name" value="L,D-TRANSPEPTIDASE"/>
    <property type="match status" value="1"/>
</dbReference>
<evidence type="ECO:0000313" key="8">
    <source>
        <dbReference type="EMBL" id="RGM75526.1"/>
    </source>
</evidence>
<dbReference type="InterPro" id="IPR050979">
    <property type="entry name" value="LD-transpeptidase"/>
</dbReference>
<dbReference type="UniPathway" id="UPA00219"/>
<dbReference type="InterPro" id="IPR038054">
    <property type="entry name" value="LD_TPept-like_central_sf"/>
</dbReference>
<comment type="pathway">
    <text evidence="1 6">Cell wall biogenesis; peptidoglycan biosynthesis.</text>
</comment>
<dbReference type="CDD" id="cd16913">
    <property type="entry name" value="YkuD_like"/>
    <property type="match status" value="1"/>
</dbReference>
<dbReference type="SUPFAM" id="SSF141523">
    <property type="entry name" value="L,D-transpeptidase catalytic domain-like"/>
    <property type="match status" value="1"/>
</dbReference>
<dbReference type="PROSITE" id="PS52029">
    <property type="entry name" value="LD_TPASE"/>
    <property type="match status" value="1"/>
</dbReference>
<evidence type="ECO:0000256" key="6">
    <source>
        <dbReference type="PROSITE-ProRule" id="PRU01373"/>
    </source>
</evidence>
<dbReference type="SUPFAM" id="SSF143985">
    <property type="entry name" value="L,D-transpeptidase pre-catalytic domain-like"/>
    <property type="match status" value="1"/>
</dbReference>
<dbReference type="GO" id="GO:0071972">
    <property type="term" value="F:peptidoglycan L,D-transpeptidase activity"/>
    <property type="evidence" value="ECO:0007669"/>
    <property type="project" value="TreeGrafter"/>
</dbReference>
<evidence type="ECO:0000256" key="5">
    <source>
        <dbReference type="ARBA" id="ARBA00023316"/>
    </source>
</evidence>
<gene>
    <name evidence="8" type="ORF">DXB99_03090</name>
</gene>
<dbReference type="Proteomes" id="UP000260758">
    <property type="component" value="Unassembled WGS sequence"/>
</dbReference>
<organism evidence="8 9">
    <name type="scientific">Agathobacter rectalis</name>
    <dbReference type="NCBI Taxonomy" id="39491"/>
    <lineage>
        <taxon>Bacteria</taxon>
        <taxon>Bacillati</taxon>
        <taxon>Bacillota</taxon>
        <taxon>Clostridia</taxon>
        <taxon>Lachnospirales</taxon>
        <taxon>Lachnospiraceae</taxon>
        <taxon>Agathobacter</taxon>
    </lineage>
</organism>
<dbReference type="AlphaFoldDB" id="A0A3E4YL86"/>
<dbReference type="EMBL" id="QSTP01000001">
    <property type="protein sequence ID" value="RGM75526.1"/>
    <property type="molecule type" value="Genomic_DNA"/>
</dbReference>
<feature type="domain" description="L,D-TPase catalytic" evidence="7">
    <location>
        <begin position="299"/>
        <end position="419"/>
    </location>
</feature>
<keyword evidence="2" id="KW-0808">Transferase</keyword>
<reference evidence="8 9" key="1">
    <citation type="submission" date="2018-08" db="EMBL/GenBank/DDBJ databases">
        <title>A genome reference for cultivated species of the human gut microbiota.</title>
        <authorList>
            <person name="Zou Y."/>
            <person name="Xue W."/>
            <person name="Luo G."/>
        </authorList>
    </citation>
    <scope>NUCLEOTIDE SEQUENCE [LARGE SCALE GENOMIC DNA]</scope>
    <source>
        <strain evidence="8 9">OM07-13</strain>
    </source>
</reference>
<protein>
    <recommendedName>
        <fullName evidence="7">L,D-TPase catalytic domain-containing protein</fullName>
    </recommendedName>
</protein>
<keyword evidence="3 6" id="KW-0133">Cell shape</keyword>
<feature type="active site" description="Proton donor/acceptor" evidence="6">
    <location>
        <position position="374"/>
    </location>
</feature>
<keyword evidence="5 6" id="KW-0961">Cell wall biogenesis/degradation</keyword>
<dbReference type="GO" id="GO:0005576">
    <property type="term" value="C:extracellular region"/>
    <property type="evidence" value="ECO:0007669"/>
    <property type="project" value="TreeGrafter"/>
</dbReference>
<dbReference type="Gene3D" id="2.40.440.10">
    <property type="entry name" value="L,D-transpeptidase catalytic domain-like"/>
    <property type="match status" value="1"/>
</dbReference>
<evidence type="ECO:0000313" key="9">
    <source>
        <dbReference type="Proteomes" id="UP000260758"/>
    </source>
</evidence>
<feature type="active site" description="Nucleophile" evidence="6">
    <location>
        <position position="395"/>
    </location>
</feature>
<evidence type="ECO:0000256" key="4">
    <source>
        <dbReference type="ARBA" id="ARBA00022984"/>
    </source>
</evidence>
<evidence type="ECO:0000256" key="1">
    <source>
        <dbReference type="ARBA" id="ARBA00004752"/>
    </source>
</evidence>
<dbReference type="InterPro" id="IPR005490">
    <property type="entry name" value="LD_TPept_cat_dom"/>
</dbReference>
<accession>A0A3E4YL86</accession>
<evidence type="ECO:0000256" key="3">
    <source>
        <dbReference type="ARBA" id="ARBA00022960"/>
    </source>
</evidence>
<proteinExistence type="predicted"/>
<comment type="caution">
    <text evidence="8">The sequence shown here is derived from an EMBL/GenBank/DDBJ whole genome shotgun (WGS) entry which is preliminary data.</text>
</comment>
<dbReference type="Gene3D" id="3.10.20.800">
    <property type="match status" value="1"/>
</dbReference>
<evidence type="ECO:0000259" key="7">
    <source>
        <dbReference type="PROSITE" id="PS52029"/>
    </source>
</evidence>